<feature type="compositionally biased region" description="Basic residues" evidence="1">
    <location>
        <begin position="97"/>
        <end position="106"/>
    </location>
</feature>
<dbReference type="CDD" id="cd09272">
    <property type="entry name" value="RNase_HI_RT_Ty1"/>
    <property type="match status" value="1"/>
</dbReference>
<evidence type="ECO:0008006" key="4">
    <source>
        <dbReference type="Google" id="ProtNLM"/>
    </source>
</evidence>
<sequence>MALPPDYEHIRASLLHRHPLPIVGQALAELRSEETRKKIMVYQHSQPILATPVWAPLQPPSQSVWVPSPKNMPSGSQKKYCSFCRRDTHFYEDCRSRSKPKRKGYHNRQTAAITDSSGPSPDSSSSTLIVVDVETIVTQVLSRTNLHSSALSTTSADGSLMTTTHTGTISTPDLTIDHTYLVPALSHNLLSVGQLYCRSRSKPKRKGYHNRQTAAITDSFGPSLDSSSSTLTVADVETIVTQVLSRTNLHSSALSTTSADGSLMTTTHTGTISTPDLTIDHTYLDPRTGKTIGTGRKVGHLFELESLHALHRSIAAASSSSSPPSSNLPSRIMDVPDVSPLAAPLSVPCPPIHCSTRRAMKDELDALDKTHTWDLVDLQFGKSTMGCKWVYKIKTQADGTVDSSTISQLGFSSSTYDSAPFLKKSIKGTVLLLLYVDDMIITGDDLDENNVRLNTSDGEPLSDPTLYRQLVGSLIYLTVTRLDISHVVHIVSQFMFAPRSTHYAAALRILRYVKGTIFHGLHFSSQSSLILRAYSDVDWAGDLTIRRSTTGYCFFLADATSELLWLRWLIQDLGIDSPSVALHCDNHSAIQIAHNDALRNMFKRKVNVLELKFREKDVDGVRKFPYPNHQDNGKNVSMLIHISFTDEDNKLQIEFTEHYEDEGWSYGVNMISFFDE</sequence>
<feature type="region of interest" description="Disordered" evidence="1">
    <location>
        <begin position="95"/>
        <end position="125"/>
    </location>
</feature>
<dbReference type="PANTHER" id="PTHR11439:SF461">
    <property type="entry name" value="OS10G0432200 PROTEIN"/>
    <property type="match status" value="1"/>
</dbReference>
<dbReference type="EMBL" id="BJWL01000016">
    <property type="protein sequence ID" value="GFZ03463.1"/>
    <property type="molecule type" value="Genomic_DNA"/>
</dbReference>
<dbReference type="OrthoDB" id="1706811at2759"/>
<dbReference type="Proteomes" id="UP000585474">
    <property type="component" value="Unassembled WGS sequence"/>
</dbReference>
<evidence type="ECO:0000256" key="1">
    <source>
        <dbReference type="SAM" id="MobiDB-lite"/>
    </source>
</evidence>
<dbReference type="AlphaFoldDB" id="A0A7J0FXQ5"/>
<comment type="caution">
    <text evidence="2">The sequence shown here is derived from an EMBL/GenBank/DDBJ whole genome shotgun (WGS) entry which is preliminary data.</text>
</comment>
<evidence type="ECO:0000313" key="3">
    <source>
        <dbReference type="Proteomes" id="UP000585474"/>
    </source>
</evidence>
<gene>
    <name evidence="2" type="ORF">Acr_16g0000870</name>
</gene>
<protein>
    <recommendedName>
        <fullName evidence="4">Reverse transcriptase Ty1/copia-type domain-containing protein</fullName>
    </recommendedName>
</protein>
<dbReference type="SUPFAM" id="SSF56672">
    <property type="entry name" value="DNA/RNA polymerases"/>
    <property type="match status" value="1"/>
</dbReference>
<dbReference type="PANTHER" id="PTHR11439">
    <property type="entry name" value="GAG-POL-RELATED RETROTRANSPOSON"/>
    <property type="match status" value="1"/>
</dbReference>
<reference evidence="2 3" key="1">
    <citation type="submission" date="2019-07" db="EMBL/GenBank/DDBJ databases">
        <title>De Novo Assembly of kiwifruit Actinidia rufa.</title>
        <authorList>
            <person name="Sugita-Konishi S."/>
            <person name="Sato K."/>
            <person name="Mori E."/>
            <person name="Abe Y."/>
            <person name="Kisaki G."/>
            <person name="Hamano K."/>
            <person name="Suezawa K."/>
            <person name="Otani M."/>
            <person name="Fukuda T."/>
            <person name="Manabe T."/>
            <person name="Gomi K."/>
            <person name="Tabuchi M."/>
            <person name="Akimitsu K."/>
            <person name="Kataoka I."/>
        </authorList>
    </citation>
    <scope>NUCLEOTIDE SEQUENCE [LARGE SCALE GENOMIC DNA]</scope>
    <source>
        <strain evidence="3">cv. Fuchu</strain>
    </source>
</reference>
<proteinExistence type="predicted"/>
<organism evidence="2 3">
    <name type="scientific">Actinidia rufa</name>
    <dbReference type="NCBI Taxonomy" id="165716"/>
    <lineage>
        <taxon>Eukaryota</taxon>
        <taxon>Viridiplantae</taxon>
        <taxon>Streptophyta</taxon>
        <taxon>Embryophyta</taxon>
        <taxon>Tracheophyta</taxon>
        <taxon>Spermatophyta</taxon>
        <taxon>Magnoliopsida</taxon>
        <taxon>eudicotyledons</taxon>
        <taxon>Gunneridae</taxon>
        <taxon>Pentapetalae</taxon>
        <taxon>asterids</taxon>
        <taxon>Ericales</taxon>
        <taxon>Actinidiaceae</taxon>
        <taxon>Actinidia</taxon>
    </lineage>
</organism>
<keyword evidence="3" id="KW-1185">Reference proteome</keyword>
<dbReference type="InterPro" id="IPR043502">
    <property type="entry name" value="DNA/RNA_pol_sf"/>
</dbReference>
<feature type="compositionally biased region" description="Low complexity" evidence="1">
    <location>
        <begin position="115"/>
        <end position="125"/>
    </location>
</feature>
<accession>A0A7J0FXQ5</accession>
<evidence type="ECO:0000313" key="2">
    <source>
        <dbReference type="EMBL" id="GFZ03463.1"/>
    </source>
</evidence>
<name>A0A7J0FXQ5_9ERIC</name>